<dbReference type="Gene3D" id="1.10.606.20">
    <property type="match status" value="1"/>
</dbReference>
<dbReference type="InterPro" id="IPR052559">
    <property type="entry name" value="V-haloperoxidase"/>
</dbReference>
<evidence type="ECO:0000256" key="1">
    <source>
        <dbReference type="SAM" id="MobiDB-lite"/>
    </source>
</evidence>
<evidence type="ECO:0000313" key="3">
    <source>
        <dbReference type="EMBL" id="QNI35024.1"/>
    </source>
</evidence>
<sequence length="427" mass="46790">MAQVTTSTSAPTEETNENTPSVARQSLNPVVQWNRTLLVIVRTPGAQSPTVHPTRSFAIMHAAIYDAVNNIDRTHRPYFVKFAGVSRRASEAAAADAAAHAVLIALYPDFEKTLNAQLDQLLSQIPDGVHKNQGIKVGEMVADAILDARSSDGSTAQPPPSVFGSAPGDFQSTPPNFPKPQFTEWSRVTPFTLEAANQFRPGPPPELTSDRYTRDFKEVKSLGIAKSTTATADQALTGHFWNGAIQNYWNEIAQTATLAHGLSLPESARLFALLNLAFADDVIAFYDAKYTYTFWRPVTAIRAAGMDNNPDTTADPSWLPEVGKTTPDPSYPGAHAVISASGAFLLRSFFRIDRFNFTVTSEVLPGVERSFTSFSAARQEATLSRVFAGVHFRSDLTTGRELGEDIGEFVFDHFLRPDDRDQRPDHD</sequence>
<protein>
    <submittedName>
        <fullName evidence="3">Vanadium-dependent haloperoxidase</fullName>
    </submittedName>
</protein>
<evidence type="ECO:0000259" key="2">
    <source>
        <dbReference type="Pfam" id="PF01569"/>
    </source>
</evidence>
<evidence type="ECO:0000313" key="4">
    <source>
        <dbReference type="Proteomes" id="UP000515312"/>
    </source>
</evidence>
<dbReference type="PANTHER" id="PTHR34599">
    <property type="entry name" value="PEROXIDASE-RELATED"/>
    <property type="match status" value="1"/>
</dbReference>
<feature type="region of interest" description="Disordered" evidence="1">
    <location>
        <begin position="1"/>
        <end position="26"/>
    </location>
</feature>
<dbReference type="Pfam" id="PF01569">
    <property type="entry name" value="PAP2"/>
    <property type="match status" value="1"/>
</dbReference>
<dbReference type="InterPro" id="IPR036938">
    <property type="entry name" value="PAP2/HPO_sf"/>
</dbReference>
<feature type="region of interest" description="Disordered" evidence="1">
    <location>
        <begin position="150"/>
        <end position="181"/>
    </location>
</feature>
<dbReference type="CDD" id="cd03398">
    <property type="entry name" value="PAP2_haloperoxidase"/>
    <property type="match status" value="1"/>
</dbReference>
<organism evidence="3 4">
    <name type="scientific">Alloacidobacterium dinghuense</name>
    <dbReference type="NCBI Taxonomy" id="2763107"/>
    <lineage>
        <taxon>Bacteria</taxon>
        <taxon>Pseudomonadati</taxon>
        <taxon>Acidobacteriota</taxon>
        <taxon>Terriglobia</taxon>
        <taxon>Terriglobales</taxon>
        <taxon>Acidobacteriaceae</taxon>
        <taxon>Alloacidobacterium</taxon>
    </lineage>
</organism>
<dbReference type="PANTHER" id="PTHR34599:SF1">
    <property type="entry name" value="PHOSPHATIDIC ACID PHOSPHATASE TYPE 2_HALOPEROXIDASE DOMAIN-CONTAINING PROTEIN"/>
    <property type="match status" value="1"/>
</dbReference>
<proteinExistence type="predicted"/>
<gene>
    <name evidence="3" type="ORF">H7849_16025</name>
</gene>
<keyword evidence="4" id="KW-1185">Reference proteome</keyword>
<dbReference type="GO" id="GO:0004601">
    <property type="term" value="F:peroxidase activity"/>
    <property type="evidence" value="ECO:0007669"/>
    <property type="project" value="UniProtKB-KW"/>
</dbReference>
<feature type="domain" description="Phosphatidic acid phosphatase type 2/haloperoxidase" evidence="2">
    <location>
        <begin position="285"/>
        <end position="403"/>
    </location>
</feature>
<reference evidence="3 4" key="1">
    <citation type="submission" date="2020-08" db="EMBL/GenBank/DDBJ databases">
        <title>Edaphobacter telluris sp. nov. and Acidobacterium dinghuensis sp. nov., two acidobacteria isolated from forest soil.</title>
        <authorList>
            <person name="Fu J."/>
            <person name="Qiu L."/>
        </authorList>
    </citation>
    <scope>NUCLEOTIDE SEQUENCE [LARGE SCALE GENOMIC DNA]</scope>
    <source>
        <strain evidence="3">4Y35</strain>
    </source>
</reference>
<dbReference type="InterPro" id="IPR000326">
    <property type="entry name" value="PAP2/HPO"/>
</dbReference>
<keyword evidence="3" id="KW-0575">Peroxidase</keyword>
<dbReference type="SUPFAM" id="SSF48317">
    <property type="entry name" value="Acid phosphatase/Vanadium-dependent haloperoxidase"/>
    <property type="match status" value="1"/>
</dbReference>
<dbReference type="KEGG" id="adin:H7849_16025"/>
<dbReference type="AlphaFoldDB" id="A0A7G8BR54"/>
<keyword evidence="3" id="KW-0560">Oxidoreductase</keyword>
<dbReference type="EMBL" id="CP060394">
    <property type="protein sequence ID" value="QNI35024.1"/>
    <property type="molecule type" value="Genomic_DNA"/>
</dbReference>
<dbReference type="Proteomes" id="UP000515312">
    <property type="component" value="Chromosome"/>
</dbReference>
<accession>A0A7G8BR54</accession>
<name>A0A7G8BR54_9BACT</name>